<organism evidence="2 3">
    <name type="scientific">Pseudonocardia yunnanensis</name>
    <dbReference type="NCBI Taxonomy" id="58107"/>
    <lineage>
        <taxon>Bacteria</taxon>
        <taxon>Bacillati</taxon>
        <taxon>Actinomycetota</taxon>
        <taxon>Actinomycetes</taxon>
        <taxon>Pseudonocardiales</taxon>
        <taxon>Pseudonocardiaceae</taxon>
        <taxon>Pseudonocardia</taxon>
    </lineage>
</organism>
<name>A0ABW4F4Q6_9PSEU</name>
<evidence type="ECO:0000313" key="3">
    <source>
        <dbReference type="Proteomes" id="UP001597114"/>
    </source>
</evidence>
<dbReference type="Pfam" id="PF12840">
    <property type="entry name" value="HTH_20"/>
    <property type="match status" value="1"/>
</dbReference>
<accession>A0ABW4F4Q6</accession>
<dbReference type="SMART" id="SM00418">
    <property type="entry name" value="HTH_ARSR"/>
    <property type="match status" value="1"/>
</dbReference>
<dbReference type="InterPro" id="IPR001845">
    <property type="entry name" value="HTH_ArsR_DNA-bd_dom"/>
</dbReference>
<evidence type="ECO:0000313" key="2">
    <source>
        <dbReference type="EMBL" id="MFD1521745.1"/>
    </source>
</evidence>
<dbReference type="SUPFAM" id="SSF46785">
    <property type="entry name" value="Winged helix' DNA-binding domain"/>
    <property type="match status" value="1"/>
</dbReference>
<dbReference type="PROSITE" id="PS50987">
    <property type="entry name" value="HTH_ARSR_2"/>
    <property type="match status" value="1"/>
</dbReference>
<evidence type="ECO:0000259" key="1">
    <source>
        <dbReference type="PROSITE" id="PS50987"/>
    </source>
</evidence>
<dbReference type="InterPro" id="IPR052543">
    <property type="entry name" value="HTH_Metal-responsive_Reg"/>
</dbReference>
<dbReference type="RefSeq" id="WP_344722314.1">
    <property type="nucleotide sequence ID" value="NZ_BAAAUS010000011.1"/>
</dbReference>
<sequence>MTNMPPTDTRRVVGCNSEGDTDIAAVGALVADPGRCRILLALDDGRALPASRLAAEAGVSPATASSHLGKLTTGGLLTVEARGRHRYYRLKGPAVGALIEAMQQLAPFTPVRSLRQANRSQALRRARTCYDHLAGRLGVELMAALIRHGHLTGGDGKFDPDGGGQDKHTGYGRDVDYAVTDSGARFFGEFGARIPSGRPLVRYCVDWSEQRHHLAGGLGRGLLDRFVELRWVRRAEADRAVQLTDAGYVGLHETFGVLMEP</sequence>
<gene>
    <name evidence="2" type="ORF">ACFSJD_29905</name>
</gene>
<dbReference type="CDD" id="cd00090">
    <property type="entry name" value="HTH_ARSR"/>
    <property type="match status" value="1"/>
</dbReference>
<proteinExistence type="predicted"/>
<dbReference type="EMBL" id="JBHUCO010000038">
    <property type="protein sequence ID" value="MFD1521745.1"/>
    <property type="molecule type" value="Genomic_DNA"/>
</dbReference>
<comment type="caution">
    <text evidence="2">The sequence shown here is derived from an EMBL/GenBank/DDBJ whole genome shotgun (WGS) entry which is preliminary data.</text>
</comment>
<dbReference type="Proteomes" id="UP001597114">
    <property type="component" value="Unassembled WGS sequence"/>
</dbReference>
<dbReference type="InterPro" id="IPR036390">
    <property type="entry name" value="WH_DNA-bd_sf"/>
</dbReference>
<dbReference type="InterPro" id="IPR011991">
    <property type="entry name" value="ArsR-like_HTH"/>
</dbReference>
<keyword evidence="3" id="KW-1185">Reference proteome</keyword>
<reference evidence="3" key="1">
    <citation type="journal article" date="2019" name="Int. J. Syst. Evol. Microbiol.">
        <title>The Global Catalogue of Microorganisms (GCM) 10K type strain sequencing project: providing services to taxonomists for standard genome sequencing and annotation.</title>
        <authorList>
            <consortium name="The Broad Institute Genomics Platform"/>
            <consortium name="The Broad Institute Genome Sequencing Center for Infectious Disease"/>
            <person name="Wu L."/>
            <person name="Ma J."/>
        </authorList>
    </citation>
    <scope>NUCLEOTIDE SEQUENCE [LARGE SCALE GENOMIC DNA]</scope>
    <source>
        <strain evidence="3">CCM 7043</strain>
    </source>
</reference>
<dbReference type="InterPro" id="IPR036388">
    <property type="entry name" value="WH-like_DNA-bd_sf"/>
</dbReference>
<dbReference type="PANTHER" id="PTHR39168:SF1">
    <property type="entry name" value="TRANSCRIPTIONAL REGULATORY PROTEIN"/>
    <property type="match status" value="1"/>
</dbReference>
<feature type="domain" description="HTH arsR-type" evidence="1">
    <location>
        <begin position="15"/>
        <end position="110"/>
    </location>
</feature>
<dbReference type="PANTHER" id="PTHR39168">
    <property type="entry name" value="TRANSCRIPTIONAL REGULATOR-RELATED"/>
    <property type="match status" value="1"/>
</dbReference>
<protein>
    <submittedName>
        <fullName evidence="2">ArsR/SmtB family transcription factor</fullName>
    </submittedName>
</protein>
<dbReference type="Gene3D" id="1.10.10.10">
    <property type="entry name" value="Winged helix-like DNA-binding domain superfamily/Winged helix DNA-binding domain"/>
    <property type="match status" value="1"/>
</dbReference>
<dbReference type="PRINTS" id="PR00778">
    <property type="entry name" value="HTHARSR"/>
</dbReference>